<keyword evidence="9" id="KW-1185">Reference proteome</keyword>
<proteinExistence type="predicted"/>
<dbReference type="Gene3D" id="3.40.50.2300">
    <property type="match status" value="1"/>
</dbReference>
<dbReference type="SMART" id="SM00421">
    <property type="entry name" value="HTH_LUXR"/>
    <property type="match status" value="1"/>
</dbReference>
<dbReference type="Pfam" id="PF00196">
    <property type="entry name" value="GerE"/>
    <property type="match status" value="1"/>
</dbReference>
<feature type="modified residue" description="4-aspartylphosphate" evidence="5">
    <location>
        <position position="63"/>
    </location>
</feature>
<keyword evidence="3 8" id="KW-0238">DNA-binding</keyword>
<evidence type="ECO:0000313" key="8">
    <source>
        <dbReference type="EMBL" id="MBE1515151.1"/>
    </source>
</evidence>
<evidence type="ECO:0000256" key="4">
    <source>
        <dbReference type="ARBA" id="ARBA00023163"/>
    </source>
</evidence>
<keyword evidence="4" id="KW-0804">Transcription</keyword>
<dbReference type="InterPro" id="IPR001789">
    <property type="entry name" value="Sig_transdc_resp-reg_receiver"/>
</dbReference>
<dbReference type="PROSITE" id="PS50110">
    <property type="entry name" value="RESPONSE_REGULATORY"/>
    <property type="match status" value="1"/>
</dbReference>
<dbReference type="PROSITE" id="PS50043">
    <property type="entry name" value="HTH_LUXR_2"/>
    <property type="match status" value="1"/>
</dbReference>
<dbReference type="InterPro" id="IPR058245">
    <property type="entry name" value="NreC/VraR/RcsB-like_REC"/>
</dbReference>
<comment type="caution">
    <text evidence="8">The sequence shown here is derived from an EMBL/GenBank/DDBJ whole genome shotgun (WGS) entry which is preliminary data.</text>
</comment>
<dbReference type="CDD" id="cd17535">
    <property type="entry name" value="REC_NarL-like"/>
    <property type="match status" value="1"/>
</dbReference>
<dbReference type="SUPFAM" id="SSF52172">
    <property type="entry name" value="CheY-like"/>
    <property type="match status" value="1"/>
</dbReference>
<evidence type="ECO:0000256" key="3">
    <source>
        <dbReference type="ARBA" id="ARBA00023125"/>
    </source>
</evidence>
<feature type="domain" description="HTH luxR-type" evidence="6">
    <location>
        <begin position="173"/>
        <end position="238"/>
    </location>
</feature>
<dbReference type="PANTHER" id="PTHR43214:SF24">
    <property type="entry name" value="TRANSCRIPTIONAL REGULATORY PROTEIN NARL-RELATED"/>
    <property type="match status" value="1"/>
</dbReference>
<evidence type="ECO:0000259" key="7">
    <source>
        <dbReference type="PROSITE" id="PS50110"/>
    </source>
</evidence>
<dbReference type="RefSeq" id="WP_192591811.1">
    <property type="nucleotide sequence ID" value="NZ_JADBEE010000001.1"/>
</dbReference>
<dbReference type="InterPro" id="IPR016032">
    <property type="entry name" value="Sig_transdc_resp-reg_C-effctor"/>
</dbReference>
<dbReference type="PROSITE" id="PS00622">
    <property type="entry name" value="HTH_LUXR_1"/>
    <property type="match status" value="1"/>
</dbReference>
<organism evidence="8 9">
    <name type="scientific">Nesterenkonia halotolerans</name>
    <dbReference type="NCBI Taxonomy" id="225325"/>
    <lineage>
        <taxon>Bacteria</taxon>
        <taxon>Bacillati</taxon>
        <taxon>Actinomycetota</taxon>
        <taxon>Actinomycetes</taxon>
        <taxon>Micrococcales</taxon>
        <taxon>Micrococcaceae</taxon>
        <taxon>Nesterenkonia</taxon>
    </lineage>
</organism>
<evidence type="ECO:0000256" key="1">
    <source>
        <dbReference type="ARBA" id="ARBA00022553"/>
    </source>
</evidence>
<dbReference type="EMBL" id="JADBEE010000001">
    <property type="protein sequence ID" value="MBE1515151.1"/>
    <property type="molecule type" value="Genomic_DNA"/>
</dbReference>
<dbReference type="InterPro" id="IPR011006">
    <property type="entry name" value="CheY-like_superfamily"/>
</dbReference>
<dbReference type="PRINTS" id="PR00038">
    <property type="entry name" value="HTHLUXR"/>
</dbReference>
<sequence length="245" mass="25855">MNGHPQVDSPIRVLLADDQDLVLDGIATILQSQPGLEVVARASTGQAAIDLAAQTSPDIVCMDIEMPGMSGIDATRQIVSAGGTQVIMLTTFNRDDYLLESLHAGAAGFLLKTSSPEQLIAGIRSVFSGDALLAPEVTRSLIQHAITQRTQTPAAEAEAPESRLPARLLPLADGAHPQDLTTREQDVLSLAAQGLSNSEIGAQLFIGAETVKTHISNVLAKLNLRNRVEAVAFAYQHGLVKPLSA</sequence>
<feature type="domain" description="Response regulatory" evidence="7">
    <location>
        <begin position="12"/>
        <end position="127"/>
    </location>
</feature>
<evidence type="ECO:0000256" key="2">
    <source>
        <dbReference type="ARBA" id="ARBA00023015"/>
    </source>
</evidence>
<reference evidence="8 9" key="1">
    <citation type="submission" date="2020-10" db="EMBL/GenBank/DDBJ databases">
        <title>Sequencing the genomes of 1000 actinobacteria strains.</title>
        <authorList>
            <person name="Klenk H.-P."/>
        </authorList>
    </citation>
    <scope>NUCLEOTIDE SEQUENCE [LARGE SCALE GENOMIC DNA]</scope>
    <source>
        <strain evidence="8 9">DSM 15474</strain>
    </source>
</reference>
<dbReference type="InterPro" id="IPR000792">
    <property type="entry name" value="Tscrpt_reg_LuxR_C"/>
</dbReference>
<keyword evidence="2" id="KW-0805">Transcription regulation</keyword>
<name>A0ABR9J829_9MICC</name>
<accession>A0ABR9J829</accession>
<gene>
    <name evidence="8" type="ORF">H4W26_001906</name>
</gene>
<protein>
    <submittedName>
        <fullName evidence="8">DNA-binding NarL/FixJ family response regulator</fullName>
    </submittedName>
</protein>
<dbReference type="PANTHER" id="PTHR43214">
    <property type="entry name" value="TWO-COMPONENT RESPONSE REGULATOR"/>
    <property type="match status" value="1"/>
</dbReference>
<dbReference type="InterPro" id="IPR039420">
    <property type="entry name" value="WalR-like"/>
</dbReference>
<evidence type="ECO:0000313" key="9">
    <source>
        <dbReference type="Proteomes" id="UP000636579"/>
    </source>
</evidence>
<dbReference type="Proteomes" id="UP000636579">
    <property type="component" value="Unassembled WGS sequence"/>
</dbReference>
<evidence type="ECO:0000256" key="5">
    <source>
        <dbReference type="PROSITE-ProRule" id="PRU00169"/>
    </source>
</evidence>
<evidence type="ECO:0000259" key="6">
    <source>
        <dbReference type="PROSITE" id="PS50043"/>
    </source>
</evidence>
<keyword evidence="1 5" id="KW-0597">Phosphoprotein</keyword>
<dbReference type="CDD" id="cd06170">
    <property type="entry name" value="LuxR_C_like"/>
    <property type="match status" value="1"/>
</dbReference>
<dbReference type="SUPFAM" id="SSF46894">
    <property type="entry name" value="C-terminal effector domain of the bipartite response regulators"/>
    <property type="match status" value="1"/>
</dbReference>
<dbReference type="SMART" id="SM00448">
    <property type="entry name" value="REC"/>
    <property type="match status" value="1"/>
</dbReference>
<dbReference type="GO" id="GO:0003677">
    <property type="term" value="F:DNA binding"/>
    <property type="evidence" value="ECO:0007669"/>
    <property type="project" value="UniProtKB-KW"/>
</dbReference>
<dbReference type="Pfam" id="PF00072">
    <property type="entry name" value="Response_reg"/>
    <property type="match status" value="1"/>
</dbReference>